<dbReference type="PANTHER" id="PTHR42734:SF17">
    <property type="entry name" value="METAL TRANSPORT SYSTEM ATP-BINDING PROTEIN TM_0124-RELATED"/>
    <property type="match status" value="1"/>
</dbReference>
<dbReference type="Proteomes" id="UP000001933">
    <property type="component" value="Chromosome"/>
</dbReference>
<dbReference type="SMART" id="SM00382">
    <property type="entry name" value="AAA"/>
    <property type="match status" value="1"/>
</dbReference>
<dbReference type="eggNOG" id="COG1121">
    <property type="taxonomic scope" value="Bacteria"/>
</dbReference>
<evidence type="ECO:0000313" key="7">
    <source>
        <dbReference type="Proteomes" id="UP000001933"/>
    </source>
</evidence>
<dbReference type="STRING" id="56780.SYN_00955"/>
<dbReference type="InterPro" id="IPR017871">
    <property type="entry name" value="ABC_transporter-like_CS"/>
</dbReference>
<dbReference type="InterPro" id="IPR003439">
    <property type="entry name" value="ABC_transporter-like_ATP-bd"/>
</dbReference>
<sequence>MPIDVLSVERLNFYYNSTEVLSGISLVIHQGDYIGLVGPNGSGKTTLIKVLLGLLPFNHGRISLFGQDIVSFKEWNRIGYLPQKAASINPRFPATVMEIAAMGLLASKTFPRYIRHRDREIIEDTLKSLGILDLRNRLIGELSGGQQQRVLLAKAIVGNPDFLILDEPTSALDPHTRERFFDLLREMNEQRRITIILVTHDIANIGRYSSKLLYLDKTIIFYGSFLDFCESSDVTRLFGSFAQHIICHRHDHNNRKTG</sequence>
<reference evidence="6 7" key="1">
    <citation type="journal article" date="2007" name="Proc. Natl. Acad. Sci. U.S.A.">
        <title>The genome of Syntrophus aciditrophicus: life at the thermodynamic limit of microbial growth.</title>
        <authorList>
            <person name="McInerney M.J."/>
            <person name="Rohlin L."/>
            <person name="Mouttaki H."/>
            <person name="Kim U."/>
            <person name="Krupp R.S."/>
            <person name="Rios-Hernandez L."/>
            <person name="Sieber J."/>
            <person name="Struchtemeyer C.G."/>
            <person name="Bhattacharyya A."/>
            <person name="Campbell J.W."/>
            <person name="Gunsalus R.P."/>
        </authorList>
    </citation>
    <scope>NUCLEOTIDE SEQUENCE [LARGE SCALE GENOMIC DNA]</scope>
    <source>
        <strain evidence="6 7">SB</strain>
    </source>
</reference>
<dbReference type="PANTHER" id="PTHR42734">
    <property type="entry name" value="METAL TRANSPORT SYSTEM ATP-BINDING PROTEIN TM_0124-RELATED"/>
    <property type="match status" value="1"/>
</dbReference>
<dbReference type="PROSITE" id="PS00211">
    <property type="entry name" value="ABC_TRANSPORTER_1"/>
    <property type="match status" value="1"/>
</dbReference>
<keyword evidence="3" id="KW-0547">Nucleotide-binding</keyword>
<proteinExistence type="inferred from homology"/>
<organism evidence="6 7">
    <name type="scientific">Syntrophus aciditrophicus (strain SB)</name>
    <dbReference type="NCBI Taxonomy" id="56780"/>
    <lineage>
        <taxon>Bacteria</taxon>
        <taxon>Pseudomonadati</taxon>
        <taxon>Thermodesulfobacteriota</taxon>
        <taxon>Syntrophia</taxon>
        <taxon>Syntrophales</taxon>
        <taxon>Syntrophaceae</taxon>
        <taxon>Syntrophus</taxon>
    </lineage>
</organism>
<keyword evidence="4" id="KW-0067">ATP-binding</keyword>
<evidence type="ECO:0000256" key="1">
    <source>
        <dbReference type="ARBA" id="ARBA00005417"/>
    </source>
</evidence>
<dbReference type="HOGENOM" id="CLU_000604_1_11_7"/>
<evidence type="ECO:0000256" key="3">
    <source>
        <dbReference type="ARBA" id="ARBA00022741"/>
    </source>
</evidence>
<evidence type="ECO:0000256" key="4">
    <source>
        <dbReference type="ARBA" id="ARBA00022840"/>
    </source>
</evidence>
<dbReference type="CDD" id="cd03235">
    <property type="entry name" value="ABC_Metallic_Cations"/>
    <property type="match status" value="1"/>
</dbReference>
<dbReference type="InterPro" id="IPR050153">
    <property type="entry name" value="Metal_Ion_Import_ABC"/>
</dbReference>
<dbReference type="OrthoDB" id="9809450at2"/>
<gene>
    <name evidence="6" type="ORF">SYN_00955</name>
</gene>
<keyword evidence="7" id="KW-1185">Reference proteome</keyword>
<comment type="similarity">
    <text evidence="1">Belongs to the ABC transporter superfamily.</text>
</comment>
<dbReference type="Pfam" id="PF00005">
    <property type="entry name" value="ABC_tran"/>
    <property type="match status" value="1"/>
</dbReference>
<dbReference type="RefSeq" id="WP_011417111.1">
    <property type="nucleotide sequence ID" value="NC_007759.1"/>
</dbReference>
<dbReference type="FunCoup" id="Q2LSM3">
    <property type="interactions" value="117"/>
</dbReference>
<evidence type="ECO:0000313" key="6">
    <source>
        <dbReference type="EMBL" id="ABC77082.1"/>
    </source>
</evidence>
<dbReference type="FunFam" id="3.40.50.300:FF:000134">
    <property type="entry name" value="Iron-enterobactin ABC transporter ATP-binding protein"/>
    <property type="match status" value="1"/>
</dbReference>
<name>Q2LSM3_SYNAS</name>
<dbReference type="PROSITE" id="PS50893">
    <property type="entry name" value="ABC_TRANSPORTER_2"/>
    <property type="match status" value="1"/>
</dbReference>
<dbReference type="GO" id="GO:0016887">
    <property type="term" value="F:ATP hydrolysis activity"/>
    <property type="evidence" value="ECO:0007669"/>
    <property type="project" value="InterPro"/>
</dbReference>
<dbReference type="Gene3D" id="3.40.50.300">
    <property type="entry name" value="P-loop containing nucleotide triphosphate hydrolases"/>
    <property type="match status" value="1"/>
</dbReference>
<dbReference type="GO" id="GO:0005524">
    <property type="term" value="F:ATP binding"/>
    <property type="evidence" value="ECO:0007669"/>
    <property type="project" value="UniProtKB-KW"/>
</dbReference>
<keyword evidence="2" id="KW-0813">Transport</keyword>
<dbReference type="SUPFAM" id="SSF52540">
    <property type="entry name" value="P-loop containing nucleoside triphosphate hydrolases"/>
    <property type="match status" value="1"/>
</dbReference>
<dbReference type="InterPro" id="IPR003593">
    <property type="entry name" value="AAA+_ATPase"/>
</dbReference>
<protein>
    <submittedName>
        <fullName evidence="6">ABC-type Mn/Zn transport system ATPase component</fullName>
    </submittedName>
</protein>
<evidence type="ECO:0000259" key="5">
    <source>
        <dbReference type="PROSITE" id="PS50893"/>
    </source>
</evidence>
<dbReference type="KEGG" id="sat:SYN_00955"/>
<dbReference type="InParanoid" id="Q2LSM3"/>
<feature type="domain" description="ABC transporter" evidence="5">
    <location>
        <begin position="6"/>
        <end position="242"/>
    </location>
</feature>
<evidence type="ECO:0000256" key="2">
    <source>
        <dbReference type="ARBA" id="ARBA00022448"/>
    </source>
</evidence>
<dbReference type="InterPro" id="IPR027417">
    <property type="entry name" value="P-loop_NTPase"/>
</dbReference>
<accession>Q2LSM3</accession>
<dbReference type="EMBL" id="CP000252">
    <property type="protein sequence ID" value="ABC77082.1"/>
    <property type="molecule type" value="Genomic_DNA"/>
</dbReference>
<dbReference type="AlphaFoldDB" id="Q2LSM3"/>